<dbReference type="EnsemblProtists" id="EKX36152">
    <property type="protein sequence ID" value="EKX36152"/>
    <property type="gene ID" value="GUITHDRAFT_117661"/>
</dbReference>
<accession>L1IJ61</accession>
<evidence type="ECO:0000313" key="1">
    <source>
        <dbReference type="EMBL" id="EKX36152.1"/>
    </source>
</evidence>
<dbReference type="KEGG" id="gtt:GUITHDRAFT_117661"/>
<dbReference type="Proteomes" id="UP000011087">
    <property type="component" value="Unassembled WGS sequence"/>
</dbReference>
<dbReference type="HOGENOM" id="CLU_031338_0_0_1"/>
<keyword evidence="3" id="KW-1185">Reference proteome</keyword>
<dbReference type="GeneID" id="17292867"/>
<reference evidence="1 3" key="1">
    <citation type="journal article" date="2012" name="Nature">
        <title>Algal genomes reveal evolutionary mosaicism and the fate of nucleomorphs.</title>
        <authorList>
            <consortium name="DOE Joint Genome Institute"/>
            <person name="Curtis B.A."/>
            <person name="Tanifuji G."/>
            <person name="Burki F."/>
            <person name="Gruber A."/>
            <person name="Irimia M."/>
            <person name="Maruyama S."/>
            <person name="Arias M.C."/>
            <person name="Ball S.G."/>
            <person name="Gile G.H."/>
            <person name="Hirakawa Y."/>
            <person name="Hopkins J.F."/>
            <person name="Kuo A."/>
            <person name="Rensing S.A."/>
            <person name="Schmutz J."/>
            <person name="Symeonidi A."/>
            <person name="Elias M."/>
            <person name="Eveleigh R.J."/>
            <person name="Herman E.K."/>
            <person name="Klute M.J."/>
            <person name="Nakayama T."/>
            <person name="Obornik M."/>
            <person name="Reyes-Prieto A."/>
            <person name="Armbrust E.V."/>
            <person name="Aves S.J."/>
            <person name="Beiko R.G."/>
            <person name="Coutinho P."/>
            <person name="Dacks J.B."/>
            <person name="Durnford D.G."/>
            <person name="Fast N.M."/>
            <person name="Green B.R."/>
            <person name="Grisdale C.J."/>
            <person name="Hempel F."/>
            <person name="Henrissat B."/>
            <person name="Hoppner M.P."/>
            <person name="Ishida K."/>
            <person name="Kim E."/>
            <person name="Koreny L."/>
            <person name="Kroth P.G."/>
            <person name="Liu Y."/>
            <person name="Malik S.B."/>
            <person name="Maier U.G."/>
            <person name="McRose D."/>
            <person name="Mock T."/>
            <person name="Neilson J.A."/>
            <person name="Onodera N.T."/>
            <person name="Poole A.M."/>
            <person name="Pritham E.J."/>
            <person name="Richards T.A."/>
            <person name="Rocap G."/>
            <person name="Roy S.W."/>
            <person name="Sarai C."/>
            <person name="Schaack S."/>
            <person name="Shirato S."/>
            <person name="Slamovits C.H."/>
            <person name="Spencer D.F."/>
            <person name="Suzuki S."/>
            <person name="Worden A.Z."/>
            <person name="Zauner S."/>
            <person name="Barry K."/>
            <person name="Bell C."/>
            <person name="Bharti A.K."/>
            <person name="Crow J.A."/>
            <person name="Grimwood J."/>
            <person name="Kramer R."/>
            <person name="Lindquist E."/>
            <person name="Lucas S."/>
            <person name="Salamov A."/>
            <person name="McFadden G.I."/>
            <person name="Lane C.E."/>
            <person name="Keeling P.J."/>
            <person name="Gray M.W."/>
            <person name="Grigoriev I.V."/>
            <person name="Archibald J.M."/>
        </authorList>
    </citation>
    <scope>NUCLEOTIDE SEQUENCE</scope>
    <source>
        <strain evidence="1 3">CCMP2712</strain>
    </source>
</reference>
<reference evidence="2" key="3">
    <citation type="submission" date="2015-06" db="UniProtKB">
        <authorList>
            <consortium name="EnsemblProtists"/>
        </authorList>
    </citation>
    <scope>IDENTIFICATION</scope>
</reference>
<reference evidence="3" key="2">
    <citation type="submission" date="2012-11" db="EMBL/GenBank/DDBJ databases">
        <authorList>
            <person name="Kuo A."/>
            <person name="Curtis B.A."/>
            <person name="Tanifuji G."/>
            <person name="Burki F."/>
            <person name="Gruber A."/>
            <person name="Irimia M."/>
            <person name="Maruyama S."/>
            <person name="Arias M.C."/>
            <person name="Ball S.G."/>
            <person name="Gile G.H."/>
            <person name="Hirakawa Y."/>
            <person name="Hopkins J.F."/>
            <person name="Rensing S.A."/>
            <person name="Schmutz J."/>
            <person name="Symeonidi A."/>
            <person name="Elias M."/>
            <person name="Eveleigh R.J."/>
            <person name="Herman E.K."/>
            <person name="Klute M.J."/>
            <person name="Nakayama T."/>
            <person name="Obornik M."/>
            <person name="Reyes-Prieto A."/>
            <person name="Armbrust E.V."/>
            <person name="Aves S.J."/>
            <person name="Beiko R.G."/>
            <person name="Coutinho P."/>
            <person name="Dacks J.B."/>
            <person name="Durnford D.G."/>
            <person name="Fast N.M."/>
            <person name="Green B.R."/>
            <person name="Grisdale C."/>
            <person name="Hempe F."/>
            <person name="Henrissat B."/>
            <person name="Hoppner M.P."/>
            <person name="Ishida K.-I."/>
            <person name="Kim E."/>
            <person name="Koreny L."/>
            <person name="Kroth P.G."/>
            <person name="Liu Y."/>
            <person name="Malik S.-B."/>
            <person name="Maier U.G."/>
            <person name="McRose D."/>
            <person name="Mock T."/>
            <person name="Neilson J.A."/>
            <person name="Onodera N.T."/>
            <person name="Poole A.M."/>
            <person name="Pritham E.J."/>
            <person name="Richards T.A."/>
            <person name="Rocap G."/>
            <person name="Roy S.W."/>
            <person name="Sarai C."/>
            <person name="Schaack S."/>
            <person name="Shirato S."/>
            <person name="Slamovits C.H."/>
            <person name="Spencer D.F."/>
            <person name="Suzuki S."/>
            <person name="Worden A.Z."/>
            <person name="Zauner S."/>
            <person name="Barry K."/>
            <person name="Bell C."/>
            <person name="Bharti A.K."/>
            <person name="Crow J.A."/>
            <person name="Grimwood J."/>
            <person name="Kramer R."/>
            <person name="Lindquist E."/>
            <person name="Lucas S."/>
            <person name="Salamov A."/>
            <person name="McFadden G.I."/>
            <person name="Lane C.E."/>
            <person name="Keeling P.J."/>
            <person name="Gray M.W."/>
            <person name="Grigoriev I.V."/>
            <person name="Archibald J.M."/>
        </authorList>
    </citation>
    <scope>NUCLEOTIDE SEQUENCE</scope>
    <source>
        <strain evidence="3">CCMP2712</strain>
    </source>
</reference>
<organism evidence="1">
    <name type="scientific">Guillardia theta (strain CCMP2712)</name>
    <name type="common">Cryptophyte</name>
    <dbReference type="NCBI Taxonomy" id="905079"/>
    <lineage>
        <taxon>Eukaryota</taxon>
        <taxon>Cryptophyceae</taxon>
        <taxon>Pyrenomonadales</taxon>
        <taxon>Geminigeraceae</taxon>
        <taxon>Guillardia</taxon>
    </lineage>
</organism>
<evidence type="ECO:0000313" key="2">
    <source>
        <dbReference type="EnsemblProtists" id="EKX36152"/>
    </source>
</evidence>
<protein>
    <submittedName>
        <fullName evidence="1 2">Uncharacterized protein</fullName>
    </submittedName>
</protein>
<sequence length="477" mass="54922">MASHALDRINTEALRDPRKLRVVQPSQGGIQFISPSSHREKTSVLRMSGAASSRLVRKKAEDDTPEAITRFLGNKVTGQYIQTCRNISVDFNLTTSVIPFLLANLKSVSHEEVLGTVFREMDHEPPFVDWAWVRENITKPNTNSLGDTSCWLTFMRHIHFSDEIETETERLLCFHTFKSLLRSVGFVHKDEIGIKDMIKVYLLLNIVGLTGHHAMERYLSDVLEGNIRTRCLQFAAKLGDQRYMTEDYNEAAVSVLSCITISPTFTGDIQVHIATKKELDMQMRQKEIEMYKGRPRLSAYLKDNRTSRCDMVSVHNMHTFDIWLNFIKFPNTISRKTRHMVYLLMSTPSLTHSDWINRCLTKELAASVLATPVTNPELNTICHIISSIDYRAQAFRELAEFRNECLNGLSQKNMKEMTLSRLMQLYICAYQCKHIWKDCWRFILPVLSFPLVQSVEGFVNKNSINETEVYKALMYSA</sequence>
<name>L1IJ61_GUITC</name>
<dbReference type="RefSeq" id="XP_005823132.1">
    <property type="nucleotide sequence ID" value="XM_005823075.1"/>
</dbReference>
<dbReference type="EMBL" id="JH993078">
    <property type="protein sequence ID" value="EKX36152.1"/>
    <property type="molecule type" value="Genomic_DNA"/>
</dbReference>
<gene>
    <name evidence="1" type="ORF">GUITHDRAFT_117661</name>
</gene>
<dbReference type="PaxDb" id="55529-EKX36152"/>
<dbReference type="AlphaFoldDB" id="L1IJ61"/>
<evidence type="ECO:0000313" key="3">
    <source>
        <dbReference type="Proteomes" id="UP000011087"/>
    </source>
</evidence>
<proteinExistence type="predicted"/>